<dbReference type="KEGG" id="agi:FSB73_09420"/>
<gene>
    <name evidence="1" type="ORF">FSB73_09420</name>
</gene>
<name>A0A5B8VK37_9BACT</name>
<dbReference type="EMBL" id="CP042434">
    <property type="protein sequence ID" value="QEC71850.1"/>
    <property type="molecule type" value="Genomic_DNA"/>
</dbReference>
<sequence>MSSLFILLINTAIFSQDNSKTHGGELNNKILLTNRYSPGVYTSFEQFLADAPAISIFRIKVNKGTGSVELYKISGQDSAGILVKNAWGISVGNELYKIDKGKLLAIEKVGSGFMLSKFVDPKKRKNNAIFWRNNIGSRKGVKNPFDIEDVLKTTSVKVQKIKLTHLDMNTGELIN</sequence>
<reference evidence="1 2" key="1">
    <citation type="journal article" date="2017" name="Int. J. Syst. Evol. Microbiol.">
        <title>Arachidicoccus ginsenosidivorans sp. nov., with ginsenoside-converting activity isolated from ginseng cultivating soil.</title>
        <authorList>
            <person name="Siddiqi M.Z."/>
            <person name="Aslam Z."/>
            <person name="Im W.T."/>
        </authorList>
    </citation>
    <scope>NUCLEOTIDE SEQUENCE [LARGE SCALE GENOMIC DNA]</scope>
    <source>
        <strain evidence="1 2">Gsoil 809</strain>
    </source>
</reference>
<protein>
    <submittedName>
        <fullName evidence="1">Uncharacterized protein</fullName>
    </submittedName>
</protein>
<dbReference type="OrthoDB" id="663130at2"/>
<dbReference type="Proteomes" id="UP000321291">
    <property type="component" value="Chromosome"/>
</dbReference>
<accession>A0A5B8VK37</accession>
<evidence type="ECO:0000313" key="2">
    <source>
        <dbReference type="Proteomes" id="UP000321291"/>
    </source>
</evidence>
<proteinExistence type="predicted"/>
<dbReference type="RefSeq" id="WP_146781265.1">
    <property type="nucleotide sequence ID" value="NZ_CP042434.1"/>
</dbReference>
<dbReference type="AlphaFoldDB" id="A0A5B8VK37"/>
<evidence type="ECO:0000313" key="1">
    <source>
        <dbReference type="EMBL" id="QEC71850.1"/>
    </source>
</evidence>
<keyword evidence="2" id="KW-1185">Reference proteome</keyword>
<organism evidence="1 2">
    <name type="scientific">Arachidicoccus ginsenosidivorans</name>
    <dbReference type="NCBI Taxonomy" id="496057"/>
    <lineage>
        <taxon>Bacteria</taxon>
        <taxon>Pseudomonadati</taxon>
        <taxon>Bacteroidota</taxon>
        <taxon>Chitinophagia</taxon>
        <taxon>Chitinophagales</taxon>
        <taxon>Chitinophagaceae</taxon>
        <taxon>Arachidicoccus</taxon>
    </lineage>
</organism>